<evidence type="ECO:0000313" key="3">
    <source>
        <dbReference type="Proteomes" id="UP000231823"/>
    </source>
</evidence>
<organism evidence="2 3">
    <name type="scientific">Spiroplasma floricola 23-6</name>
    <dbReference type="NCBI Taxonomy" id="1336749"/>
    <lineage>
        <taxon>Bacteria</taxon>
        <taxon>Bacillati</taxon>
        <taxon>Mycoplasmatota</taxon>
        <taxon>Mollicutes</taxon>
        <taxon>Entomoplasmatales</taxon>
        <taxon>Spiroplasmataceae</taxon>
        <taxon>Spiroplasma</taxon>
    </lineage>
</organism>
<feature type="transmembrane region" description="Helical" evidence="1">
    <location>
        <begin position="37"/>
        <end position="60"/>
    </location>
</feature>
<dbReference type="AlphaFoldDB" id="A0A2K8SEJ2"/>
<protein>
    <submittedName>
        <fullName evidence="2">Uncharacterized protein</fullName>
    </submittedName>
</protein>
<keyword evidence="1" id="KW-0812">Transmembrane</keyword>
<keyword evidence="3" id="KW-1185">Reference proteome</keyword>
<gene>
    <name evidence="2" type="ORF">SFLOR_v1c01990</name>
</gene>
<name>A0A2K8SEJ2_9MOLU</name>
<keyword evidence="1" id="KW-1133">Transmembrane helix</keyword>
<evidence type="ECO:0000256" key="1">
    <source>
        <dbReference type="SAM" id="Phobius"/>
    </source>
</evidence>
<feature type="transmembrane region" description="Helical" evidence="1">
    <location>
        <begin position="7"/>
        <end position="31"/>
    </location>
</feature>
<evidence type="ECO:0000313" key="2">
    <source>
        <dbReference type="EMBL" id="AUB31260.1"/>
    </source>
</evidence>
<reference evidence="2 3" key="1">
    <citation type="submission" date="2017-12" db="EMBL/GenBank/DDBJ databases">
        <title>Complete genome sequence of Spiroplasma floricola 23-6 (ATCC 29989).</title>
        <authorList>
            <person name="Tsai Y.-M."/>
            <person name="Wu P.-S."/>
            <person name="Lo W.-S."/>
            <person name="Kuo C.-H."/>
        </authorList>
    </citation>
    <scope>NUCLEOTIDE SEQUENCE [LARGE SCALE GENOMIC DNA]</scope>
    <source>
        <strain evidence="2 3">23-6</strain>
    </source>
</reference>
<dbReference type="Proteomes" id="UP000231823">
    <property type="component" value="Chromosome"/>
</dbReference>
<accession>A0A2K8SEJ2</accession>
<dbReference type="EMBL" id="CP025057">
    <property type="protein sequence ID" value="AUB31260.1"/>
    <property type="molecule type" value="Genomic_DNA"/>
</dbReference>
<proteinExistence type="predicted"/>
<sequence>MWIMKYILSTLISFQISLTIFFIINFSIYFLEGKVDLFVYYLFLIFWNLSFIFLNIFTIIDCYKSKNN</sequence>
<dbReference type="KEGG" id="sfz:SFLOR_v1c01990"/>
<keyword evidence="1" id="KW-0472">Membrane</keyword>